<dbReference type="InterPro" id="IPR010846">
    <property type="entry name" value="AmiA-like"/>
</dbReference>
<dbReference type="Pfam" id="PF07313">
    <property type="entry name" value="AmiA-like"/>
    <property type="match status" value="1"/>
</dbReference>
<dbReference type="EMBL" id="JBAFSM010000015">
    <property type="protein sequence ID" value="MEG3437358.1"/>
    <property type="molecule type" value="Genomic_DNA"/>
</dbReference>
<dbReference type="Proteomes" id="UP001328733">
    <property type="component" value="Unassembled WGS sequence"/>
</dbReference>
<dbReference type="AlphaFoldDB" id="A0AAW9QUS9"/>
<evidence type="ECO:0000313" key="1">
    <source>
        <dbReference type="EMBL" id="MEG3437358.1"/>
    </source>
</evidence>
<dbReference type="Gene3D" id="1.10.3670.10">
    <property type="entry name" value="Putative xylanase like domain"/>
    <property type="match status" value="1"/>
</dbReference>
<organism evidence="1 2">
    <name type="scientific">Pannus brasiliensis CCIBt3594</name>
    <dbReference type="NCBI Taxonomy" id="1427578"/>
    <lineage>
        <taxon>Bacteria</taxon>
        <taxon>Bacillati</taxon>
        <taxon>Cyanobacteriota</taxon>
        <taxon>Cyanophyceae</taxon>
        <taxon>Oscillatoriophycideae</taxon>
        <taxon>Chroococcales</taxon>
        <taxon>Microcystaceae</taxon>
        <taxon>Pannus</taxon>
    </lineage>
</organism>
<comment type="caution">
    <text evidence="1">The sequence shown here is derived from an EMBL/GenBank/DDBJ whole genome shotgun (WGS) entry which is preliminary data.</text>
</comment>
<keyword evidence="2" id="KW-1185">Reference proteome</keyword>
<name>A0AAW9QUS9_9CHRO</name>
<gene>
    <name evidence="1" type="ORF">V0288_09530</name>
</gene>
<accession>A0AAW9QUS9</accession>
<protein>
    <submittedName>
        <fullName evidence="1">N-acetylmuramoyl-L-alanine amidase-like domain-containing protein</fullName>
    </submittedName>
</protein>
<reference evidence="1 2" key="1">
    <citation type="submission" date="2024-01" db="EMBL/GenBank/DDBJ databases">
        <title>Genomic insights into the taxonomy and metabolism of the cyanobacterium Pannus brasiliensis CCIBt3594.</title>
        <authorList>
            <person name="Machado M."/>
            <person name="Botero N.B."/>
            <person name="Andreote A.P.D."/>
            <person name="Feitosa A.M.T."/>
            <person name="Popin R."/>
            <person name="Sivonen K."/>
            <person name="Fiore M.F."/>
        </authorList>
    </citation>
    <scope>NUCLEOTIDE SEQUENCE [LARGE SCALE GENOMIC DNA]</scope>
    <source>
        <strain evidence="1 2">CCIBt3594</strain>
    </source>
</reference>
<evidence type="ECO:0000313" key="2">
    <source>
        <dbReference type="Proteomes" id="UP001328733"/>
    </source>
</evidence>
<dbReference type="SUPFAM" id="SSF54001">
    <property type="entry name" value="Cysteine proteinases"/>
    <property type="match status" value="1"/>
</dbReference>
<proteinExistence type="predicted"/>
<dbReference type="InterPro" id="IPR038765">
    <property type="entry name" value="Papain-like_cys_pep_sf"/>
</dbReference>
<dbReference type="Gene3D" id="2.30.260.10">
    <property type="entry name" value="putative xylanase like domain"/>
    <property type="match status" value="1"/>
</dbReference>
<dbReference type="RefSeq" id="WP_332864841.1">
    <property type="nucleotide sequence ID" value="NZ_JBAFSM010000015.1"/>
</dbReference>
<sequence>MISFFLNYYLSVGNGGEGFARIANYITAEAMPAIESVEGDRDYQNLVRYAREKQLSRQPMEMILQNIADRFLGATYQAGLLDKPPTEQLFISLKKFDCVLFVETVLALSHNFARNDYAYSSFSRQIENQRYRDGVIDGYCSRLHYFSDWIDDNQRRGNVRNLTSELGGISLNKKITFMSTHPKLYTRLNNSENYTCIQQVEKRLQTLSLTYIPTGNIKAIYPRLRSGDIIGVVTNIAGLDTTHTGFVYREKNGNTGLIHASPAGQVTIAPDLQRYISRVDRAIGIYVVRPVDPRSN</sequence>